<organism evidence="1">
    <name type="scientific">Vibrio cholerae</name>
    <dbReference type="NCBI Taxonomy" id="666"/>
    <lineage>
        <taxon>Bacteria</taxon>
        <taxon>Pseudomonadati</taxon>
        <taxon>Pseudomonadota</taxon>
        <taxon>Gammaproteobacteria</taxon>
        <taxon>Vibrionales</taxon>
        <taxon>Vibrionaceae</taxon>
        <taxon>Vibrio</taxon>
    </lineage>
</organism>
<dbReference type="EMBL" id="QZRB01000042">
    <property type="protein sequence ID" value="MVD25430.1"/>
    <property type="molecule type" value="Genomic_DNA"/>
</dbReference>
<dbReference type="InterPro" id="IPR035093">
    <property type="entry name" value="RelE/ParE_toxin_dom_sf"/>
</dbReference>
<dbReference type="PANTHER" id="PTHR40266:SF2">
    <property type="entry name" value="TOXIN HIGB-1"/>
    <property type="match status" value="1"/>
</dbReference>
<sequence>MCTVSLCVSLCLWMHNETVQVAMALEFKDKWLEQFYEDDKRHRLIPSSIENALFRKLEILDAAQAESDLRIPPGNRFEHLEGNLKGWCSIRVNKQYRLIFQWVDGVALNTYLDPHKY</sequence>
<dbReference type="PANTHER" id="PTHR40266">
    <property type="entry name" value="TOXIN HIGB-1"/>
    <property type="match status" value="1"/>
</dbReference>
<dbReference type="AlphaFoldDB" id="A0A075CZB3"/>
<evidence type="ECO:0000313" key="2">
    <source>
        <dbReference type="EMBL" id="MVD25430.1"/>
    </source>
</evidence>
<dbReference type="Gene3D" id="3.30.2310.20">
    <property type="entry name" value="RelE-like"/>
    <property type="match status" value="1"/>
</dbReference>
<accession>A0A075CZB3</accession>
<reference evidence="2 5" key="3">
    <citation type="submission" date="2018-09" db="EMBL/GenBank/DDBJ databases">
        <title>Genomic epidemiology reveals two lineages of Vibrio cholerae that can cause global cholera epidemics despite absence of cholera toxin gene.</title>
        <authorList>
            <person name="Wang H."/>
            <person name="Zen W."/>
            <person name="Yu H."/>
            <person name="Zhang W."/>
            <person name="Pan J."/>
            <person name="Yang C."/>
            <person name="Cui Y."/>
        </authorList>
    </citation>
    <scope>NUCLEOTIDE SEQUENCE [LARGE SCALE GENOMIC DNA]</scope>
    <source>
        <strain evidence="2 5">00-1_S85</strain>
    </source>
</reference>
<proteinExistence type="predicted"/>
<dbReference type="Proteomes" id="UP000471242">
    <property type="component" value="Unassembled WGS sequence"/>
</dbReference>
<dbReference type="EMBL" id="VIOS01000043">
    <property type="protein sequence ID" value="TQP13060.1"/>
    <property type="molecule type" value="Genomic_DNA"/>
</dbReference>
<dbReference type="Proteomes" id="UP000319979">
    <property type="component" value="Unassembled WGS sequence"/>
</dbReference>
<dbReference type="Pfam" id="PF05015">
    <property type="entry name" value="HigB-like_toxin"/>
    <property type="match status" value="1"/>
</dbReference>
<dbReference type="EMBL" id="KF680548">
    <property type="protein sequence ID" value="AHC32123.1"/>
    <property type="molecule type" value="Genomic_DNA"/>
</dbReference>
<dbReference type="InterPro" id="IPR007711">
    <property type="entry name" value="HigB-1"/>
</dbReference>
<dbReference type="SUPFAM" id="SSF143011">
    <property type="entry name" value="RelE-like"/>
    <property type="match status" value="1"/>
</dbReference>
<reference evidence="1" key="1">
    <citation type="submission" date="2013-09" db="EMBL/GenBank/DDBJ databases">
        <authorList>
            <person name="Zhang C.C."/>
            <person name="Pang B."/>
            <person name="Zhou Z.M."/>
        </authorList>
    </citation>
    <scope>NUCLEOTIDE SEQUENCE</scope>
    <source>
        <strain evidence="1">JX20062026</strain>
    </source>
</reference>
<evidence type="ECO:0000313" key="3">
    <source>
        <dbReference type="EMBL" id="TQP13060.1"/>
    </source>
</evidence>
<reference evidence="1" key="2">
    <citation type="journal article" date="2014" name="Infect. Genet. Evol.">
        <title>The purifying trend in the chromosomal integron in Vibrio cholerae strains during the seventh pandemic.</title>
        <authorList>
            <person name="Zhang C."/>
            <person name="Pang B."/>
            <person name="Zhou Z."/>
            <person name="Wang H."/>
            <person name="Zhou H."/>
            <person name="Lu X."/>
            <person name="Du P."/>
            <person name="Zhang L."/>
            <person name="Li J."/>
            <person name="Cui Z."/>
            <person name="Chen C."/>
            <person name="Stokes H.W."/>
            <person name="Kan B."/>
        </authorList>
    </citation>
    <scope>NUCLEOTIDE SEQUENCE</scope>
    <source>
        <strain evidence="1">JX20062026</strain>
    </source>
</reference>
<evidence type="ECO:0000313" key="4">
    <source>
        <dbReference type="Proteomes" id="UP000319979"/>
    </source>
</evidence>
<evidence type="ECO:0000313" key="5">
    <source>
        <dbReference type="Proteomes" id="UP000471242"/>
    </source>
</evidence>
<gene>
    <name evidence="2" type="ORF">D6U24_19050</name>
    <name evidence="3" type="ORF">FLM02_11905</name>
</gene>
<dbReference type="FunFam" id="3.30.2310.20:FF:000009">
    <property type="entry name" value="HigB toxin protein"/>
    <property type="match status" value="1"/>
</dbReference>
<dbReference type="OMA" id="EWLRAFF"/>
<reference evidence="3 4" key="4">
    <citation type="submission" date="2019-07" db="EMBL/GenBank/DDBJ databases">
        <title>Phenotypic and genotypic antimicrobial resistance traits of Vibrio cholerae non-O1/non-O139 isolated from a large Austrian lake frequently associated with cases of infection.</title>
        <authorList>
            <person name="Lepuschitz S."/>
            <person name="Baron S."/>
            <person name="Larvor E."/>
            <person name="Granier S."/>
            <person name="Pretzer C."/>
            <person name="Mach R.L."/>
            <person name="Farnleitner A.H."/>
            <person name="Ruppitsch W."/>
            <person name="Pleininger S."/>
            <person name="Indra A."/>
            <person name="Kirschner A.K.T."/>
        </authorList>
    </citation>
    <scope>NUCLEOTIDE SEQUENCE [LARGE SCALE GENOMIC DNA]</scope>
    <source>
        <strain evidence="3 4">A12JL36W90</strain>
    </source>
</reference>
<name>A0A075CZB3_VIBCL</name>
<evidence type="ECO:0000313" key="1">
    <source>
        <dbReference type="EMBL" id="AHC32123.1"/>
    </source>
</evidence>
<protein>
    <submittedName>
        <fullName evidence="1">Putative killer protein</fullName>
    </submittedName>
    <submittedName>
        <fullName evidence="2">Type II toxin-antitoxin system RelE/ParE family toxin</fullName>
    </submittedName>
</protein>
<dbReference type="SMR" id="A0A075CZB3"/>